<name>A0A8T1VGS1_9STRA</name>
<feature type="region of interest" description="Disordered" evidence="1">
    <location>
        <begin position="135"/>
        <end position="154"/>
    </location>
</feature>
<reference evidence="2" key="1">
    <citation type="submission" date="2021-02" db="EMBL/GenBank/DDBJ databases">
        <authorList>
            <person name="Palmer J.M."/>
        </authorList>
    </citation>
    <scope>NUCLEOTIDE SEQUENCE</scope>
    <source>
        <strain evidence="2">SCRP23</strain>
    </source>
</reference>
<dbReference type="EMBL" id="JAGDFL010001017">
    <property type="protein sequence ID" value="KAG7378664.1"/>
    <property type="molecule type" value="Genomic_DNA"/>
</dbReference>
<feature type="region of interest" description="Disordered" evidence="1">
    <location>
        <begin position="83"/>
        <end position="130"/>
    </location>
</feature>
<protein>
    <submittedName>
        <fullName evidence="2">Uncharacterized protein</fullName>
    </submittedName>
</protein>
<accession>A0A8T1VGS1</accession>
<sequence>MGEQSTPTFSIAYEWLHEFYHNLQEEKMESFIQKHPEAGKQSAHAPRYKTATGQQLAIVTIGSTAQIAADVIPSVSAGDAKADLDALEEKAPEHEEEKAPIPADQDPKGVPTVSPPGSTPETAFVLSSPPKVVGLSRKAKQKIDRAKKLKNAAG</sequence>
<feature type="compositionally biased region" description="Basic and acidic residues" evidence="1">
    <location>
        <begin position="83"/>
        <end position="99"/>
    </location>
</feature>
<evidence type="ECO:0000313" key="3">
    <source>
        <dbReference type="Proteomes" id="UP000693981"/>
    </source>
</evidence>
<dbReference type="Proteomes" id="UP000693981">
    <property type="component" value="Unassembled WGS sequence"/>
</dbReference>
<gene>
    <name evidence="2" type="ORF">PHYBOEH_000254</name>
</gene>
<proteinExistence type="predicted"/>
<dbReference type="AlphaFoldDB" id="A0A8T1VGS1"/>
<keyword evidence="3" id="KW-1185">Reference proteome</keyword>
<comment type="caution">
    <text evidence="2">The sequence shown here is derived from an EMBL/GenBank/DDBJ whole genome shotgun (WGS) entry which is preliminary data.</text>
</comment>
<evidence type="ECO:0000313" key="2">
    <source>
        <dbReference type="EMBL" id="KAG7378664.1"/>
    </source>
</evidence>
<organism evidence="2 3">
    <name type="scientific">Phytophthora boehmeriae</name>
    <dbReference type="NCBI Taxonomy" id="109152"/>
    <lineage>
        <taxon>Eukaryota</taxon>
        <taxon>Sar</taxon>
        <taxon>Stramenopiles</taxon>
        <taxon>Oomycota</taxon>
        <taxon>Peronosporomycetes</taxon>
        <taxon>Peronosporales</taxon>
        <taxon>Peronosporaceae</taxon>
        <taxon>Phytophthora</taxon>
    </lineage>
</organism>
<evidence type="ECO:0000256" key="1">
    <source>
        <dbReference type="SAM" id="MobiDB-lite"/>
    </source>
</evidence>